<keyword evidence="6 7" id="KW-0472">Membrane</keyword>
<keyword evidence="5 7" id="KW-1133">Transmembrane helix</keyword>
<feature type="transmembrane region" description="Helical" evidence="7">
    <location>
        <begin position="103"/>
        <end position="125"/>
    </location>
</feature>
<dbReference type="PANTHER" id="PTHR34229:SF1">
    <property type="entry name" value="METAL TRANSPORT PROTEIN HI_1621-RELATED"/>
    <property type="match status" value="1"/>
</dbReference>
<dbReference type="InterPro" id="IPR002751">
    <property type="entry name" value="CbiM/NikMN"/>
</dbReference>
<organism evidence="8 9">
    <name type="scientific">Methanooceanicella nereidis</name>
    <dbReference type="NCBI Taxonomy" id="2052831"/>
    <lineage>
        <taxon>Archaea</taxon>
        <taxon>Methanobacteriati</taxon>
        <taxon>Methanobacteriota</taxon>
        <taxon>Stenosarchaea group</taxon>
        <taxon>Methanomicrobia</taxon>
        <taxon>Methanocellales</taxon>
        <taxon>Methanocellaceae</taxon>
        <taxon>Methanooceanicella</taxon>
    </lineage>
</organism>
<dbReference type="AlphaFoldDB" id="A0AAP2RDD8"/>
<dbReference type="NCBIfam" id="NF008873">
    <property type="entry name" value="PRK11909.1"/>
    <property type="match status" value="1"/>
</dbReference>
<evidence type="ECO:0000256" key="6">
    <source>
        <dbReference type="ARBA" id="ARBA00023136"/>
    </source>
</evidence>
<dbReference type="Gene3D" id="1.10.1760.20">
    <property type="match status" value="1"/>
</dbReference>
<evidence type="ECO:0000256" key="7">
    <source>
        <dbReference type="SAM" id="Phobius"/>
    </source>
</evidence>
<comment type="caution">
    <text evidence="8">The sequence shown here is derived from an EMBL/GenBank/DDBJ whole genome shotgun (WGS) entry which is preliminary data.</text>
</comment>
<keyword evidence="4 7" id="KW-0812">Transmembrane</keyword>
<dbReference type="GO" id="GO:0005886">
    <property type="term" value="C:plasma membrane"/>
    <property type="evidence" value="ECO:0007669"/>
    <property type="project" value="UniProtKB-SubCell"/>
</dbReference>
<feature type="transmembrane region" description="Helical" evidence="7">
    <location>
        <begin position="185"/>
        <end position="213"/>
    </location>
</feature>
<dbReference type="RefSeq" id="WP_230742105.1">
    <property type="nucleotide sequence ID" value="NZ_PGCK01000007.1"/>
</dbReference>
<proteinExistence type="predicted"/>
<comment type="subcellular location">
    <subcellularLocation>
        <location evidence="1">Cell membrane</location>
        <topology evidence="1">Multi-pass membrane protein</topology>
    </subcellularLocation>
</comment>
<sequence length="240" mass="25876">MHIPDGYLGPYTYIAAFLIMIPIWAYAGYRLKNDLRSKQVPLLALAAAFSFVIMMFNIPIPGGSQGHAVGAAIIGIVLGPWAAVVSISVALIIQALVFGDGGITAIGANCLNMAFLMPFIAYYIYKFISGKSEVTSKKRIAAAAIAAYVSLTIAAGATGFMFGIQPMLHQDASGNPLYMPYGLEITMPAMLAEHIIFFSFVEAIITAVILAYIQKTDPSLLMEKKKRTKRFKTDKPPVSA</sequence>
<dbReference type="Pfam" id="PF01891">
    <property type="entry name" value="CbiM"/>
    <property type="match status" value="1"/>
</dbReference>
<keyword evidence="3" id="KW-1003">Cell membrane</keyword>
<feature type="transmembrane region" description="Helical" evidence="7">
    <location>
        <begin position="7"/>
        <end position="27"/>
    </location>
</feature>
<evidence type="ECO:0000256" key="3">
    <source>
        <dbReference type="ARBA" id="ARBA00022475"/>
    </source>
</evidence>
<accession>A0AAP2RDD8</accession>
<evidence type="ECO:0000256" key="4">
    <source>
        <dbReference type="ARBA" id="ARBA00022692"/>
    </source>
</evidence>
<protein>
    <submittedName>
        <fullName evidence="8">Cobalamin biosynthesis protein CbiM</fullName>
    </submittedName>
</protein>
<dbReference type="Proteomes" id="UP001320159">
    <property type="component" value="Unassembled WGS sequence"/>
</dbReference>
<evidence type="ECO:0000256" key="2">
    <source>
        <dbReference type="ARBA" id="ARBA00022448"/>
    </source>
</evidence>
<gene>
    <name evidence="8" type="ORF">CUJ83_09605</name>
</gene>
<dbReference type="GO" id="GO:0000041">
    <property type="term" value="P:transition metal ion transport"/>
    <property type="evidence" value="ECO:0007669"/>
    <property type="project" value="InterPro"/>
</dbReference>
<feature type="transmembrane region" description="Helical" evidence="7">
    <location>
        <begin position="39"/>
        <end position="60"/>
    </location>
</feature>
<evidence type="ECO:0000256" key="5">
    <source>
        <dbReference type="ARBA" id="ARBA00022989"/>
    </source>
</evidence>
<name>A0AAP2RDD8_9EURY</name>
<evidence type="ECO:0000313" key="9">
    <source>
        <dbReference type="Proteomes" id="UP001320159"/>
    </source>
</evidence>
<dbReference type="PANTHER" id="PTHR34229">
    <property type="entry name" value="METAL TRANSPORT PROTEIN HI_1621-RELATED"/>
    <property type="match status" value="1"/>
</dbReference>
<keyword evidence="2" id="KW-0813">Transport</keyword>
<evidence type="ECO:0000313" key="8">
    <source>
        <dbReference type="EMBL" id="MCD1295253.1"/>
    </source>
</evidence>
<feature type="transmembrane region" description="Helical" evidence="7">
    <location>
        <begin position="145"/>
        <end position="165"/>
    </location>
</feature>
<dbReference type="EMBL" id="PGCK01000007">
    <property type="protein sequence ID" value="MCD1295253.1"/>
    <property type="molecule type" value="Genomic_DNA"/>
</dbReference>
<evidence type="ECO:0000256" key="1">
    <source>
        <dbReference type="ARBA" id="ARBA00004651"/>
    </source>
</evidence>
<keyword evidence="9" id="KW-1185">Reference proteome</keyword>
<feature type="transmembrane region" description="Helical" evidence="7">
    <location>
        <begin position="72"/>
        <end position="97"/>
    </location>
</feature>
<reference evidence="8 9" key="1">
    <citation type="submission" date="2017-11" db="EMBL/GenBank/DDBJ databases">
        <title>Isolation and Characterization of Family Methanocellaceae Species from Potential Methane Hydrate Area Offshore Southwestern Taiwan.</title>
        <authorList>
            <person name="Zhang W.-L."/>
            <person name="Chen W.-C."/>
            <person name="Lai M.-C."/>
            <person name="Chen S.-C."/>
        </authorList>
    </citation>
    <scope>NUCLEOTIDE SEQUENCE [LARGE SCALE GENOMIC DNA]</scope>
    <source>
        <strain evidence="8 9">CWC-04</strain>
    </source>
</reference>